<protein>
    <recommendedName>
        <fullName evidence="1">Ricin B lectin domain-containing protein</fullName>
    </recommendedName>
</protein>
<dbReference type="PROSITE" id="PS50231">
    <property type="entry name" value="RICIN_B_LECTIN"/>
    <property type="match status" value="1"/>
</dbReference>
<dbReference type="SUPFAM" id="SSF50370">
    <property type="entry name" value="Ricin B-like lectins"/>
    <property type="match status" value="1"/>
</dbReference>
<dbReference type="AlphaFoldDB" id="A0A2A2D0T2"/>
<evidence type="ECO:0000259" key="1">
    <source>
        <dbReference type="SMART" id="SM00458"/>
    </source>
</evidence>
<evidence type="ECO:0000313" key="3">
    <source>
        <dbReference type="Proteomes" id="UP000218944"/>
    </source>
</evidence>
<organism evidence="2 3">
    <name type="scientific">Streptomyces albireticuli</name>
    <dbReference type="NCBI Taxonomy" id="1940"/>
    <lineage>
        <taxon>Bacteria</taxon>
        <taxon>Bacillati</taxon>
        <taxon>Actinomycetota</taxon>
        <taxon>Actinomycetes</taxon>
        <taxon>Kitasatosporales</taxon>
        <taxon>Streptomycetaceae</taxon>
        <taxon>Streptomyces</taxon>
    </lineage>
</organism>
<comment type="caution">
    <text evidence="2">The sequence shown here is derived from an EMBL/GenBank/DDBJ whole genome shotgun (WGS) entry which is preliminary data.</text>
</comment>
<keyword evidence="3" id="KW-1185">Reference proteome</keyword>
<feature type="domain" description="Ricin B lectin" evidence="1">
    <location>
        <begin position="159"/>
        <end position="306"/>
    </location>
</feature>
<dbReference type="Proteomes" id="UP000218944">
    <property type="component" value="Unassembled WGS sequence"/>
</dbReference>
<dbReference type="Gene3D" id="2.80.10.50">
    <property type="match status" value="3"/>
</dbReference>
<gene>
    <name evidence="2" type="ORF">CK936_32145</name>
</gene>
<dbReference type="InterPro" id="IPR000772">
    <property type="entry name" value="Ricin_B_lectin"/>
</dbReference>
<name>A0A2A2D0T2_9ACTN</name>
<dbReference type="SMART" id="SM00458">
    <property type="entry name" value="RICIN"/>
    <property type="match status" value="1"/>
</dbReference>
<reference evidence="2 3" key="1">
    <citation type="submission" date="2017-08" db="EMBL/GenBank/DDBJ databases">
        <title>Genome sequence of Streptomyces albireticuli NRRL B-1670.</title>
        <authorList>
            <person name="Graham D.E."/>
            <person name="Mahan K.M."/>
            <person name="Klingeman D.M."/>
            <person name="Hettich R.L."/>
            <person name="Parry R.J."/>
            <person name="Spain J.C."/>
        </authorList>
    </citation>
    <scope>NUCLEOTIDE SEQUENCE [LARGE SCALE GENOMIC DNA]</scope>
    <source>
        <strain evidence="2 3">NRRL B-1670</strain>
    </source>
</reference>
<dbReference type="CDD" id="cd00161">
    <property type="entry name" value="beta-trefoil_Ricin-like"/>
    <property type="match status" value="1"/>
</dbReference>
<proteinExistence type="predicted"/>
<dbReference type="EMBL" id="NSJV01000603">
    <property type="protein sequence ID" value="PAU44950.1"/>
    <property type="molecule type" value="Genomic_DNA"/>
</dbReference>
<accession>A0A2A2D0T2</accession>
<evidence type="ECO:0000313" key="2">
    <source>
        <dbReference type="EMBL" id="PAU44950.1"/>
    </source>
</evidence>
<sequence>MARGARELRSEKDGSRVTVKIFEGSGVVVCPKGWYALYEHEDFNAKERGRVLLADQSLGDVRAFGFEGRVLSVVDHTEQSLALHVEADFKGFAAQVGPRDELASIADKDTREIDDLGAIVGASRTTLGPALKNRTASIRVFPHGTDAAQVQKNKLPVEEGTYILTNVASGKVLDILGNEQESGANVGQYTRHGGANQQWTFKAVRRVGRQSPWDVTGVYEITSKASGLFLDVDKAGLQDTANIQQWTGNGGTNQRWWVTPVGDGVFVISNVLSGKAVDVAGMSMDNSANVQQYTFNDTDAQKWRLERV</sequence>
<dbReference type="Pfam" id="PF14200">
    <property type="entry name" value="RicinB_lectin_2"/>
    <property type="match status" value="2"/>
</dbReference>
<dbReference type="InterPro" id="IPR035992">
    <property type="entry name" value="Ricin_B-like_lectins"/>
</dbReference>